<evidence type="ECO:0000256" key="1">
    <source>
        <dbReference type="SAM" id="MobiDB-lite"/>
    </source>
</evidence>
<accession>A0A1A8WNC5</accession>
<feature type="compositionally biased region" description="Basic and acidic residues" evidence="1">
    <location>
        <begin position="32"/>
        <end position="47"/>
    </location>
</feature>
<feature type="region of interest" description="Disordered" evidence="1">
    <location>
        <begin position="25"/>
        <end position="47"/>
    </location>
</feature>
<dbReference type="EMBL" id="FLQU01001506">
    <property type="protein sequence ID" value="SBS93359.1"/>
    <property type="molecule type" value="Genomic_DNA"/>
</dbReference>
<proteinExistence type="predicted"/>
<dbReference type="AlphaFoldDB" id="A0A1A8WNC5"/>
<evidence type="ECO:0000313" key="2">
    <source>
        <dbReference type="EMBL" id="SBS93359.1"/>
    </source>
</evidence>
<evidence type="ECO:0000313" key="3">
    <source>
        <dbReference type="Proteomes" id="UP000078560"/>
    </source>
</evidence>
<organism evidence="2 3">
    <name type="scientific">Plasmodium ovale curtisi</name>
    <dbReference type="NCBI Taxonomy" id="864141"/>
    <lineage>
        <taxon>Eukaryota</taxon>
        <taxon>Sar</taxon>
        <taxon>Alveolata</taxon>
        <taxon>Apicomplexa</taxon>
        <taxon>Aconoidasida</taxon>
        <taxon>Haemosporida</taxon>
        <taxon>Plasmodiidae</taxon>
        <taxon>Plasmodium</taxon>
        <taxon>Plasmodium (Plasmodium)</taxon>
    </lineage>
</organism>
<dbReference type="Proteomes" id="UP000078560">
    <property type="component" value="Unassembled WGS sequence"/>
</dbReference>
<reference evidence="3" key="1">
    <citation type="submission" date="2016-05" db="EMBL/GenBank/DDBJ databases">
        <authorList>
            <person name="Naeem Raeece"/>
        </authorList>
    </citation>
    <scope>NUCLEOTIDE SEQUENCE [LARGE SCALE GENOMIC DNA]</scope>
</reference>
<gene>
    <name evidence="2" type="ORF">POVCU2_0080600</name>
</gene>
<protein>
    <submittedName>
        <fullName evidence="2">Uncharacterized protein</fullName>
    </submittedName>
</protein>
<sequence>MLQNNITNCSSARAHRYRRNTRDEPFLLSMATDREKREHLEEGTHDEGSDLENLTIKYSAYSACLLLLSGVQIYFLGEKEAEKEVEKEKCTSKKGRGYLKGKKEEYNSGYSTLKNEFLNDYALFCKEPKRALLKEETSYTIPFYRNK</sequence>
<name>A0A1A8WNC5_PLAOA</name>